<gene>
    <name evidence="1" type="ORF">EV146_10236</name>
</gene>
<dbReference type="RefSeq" id="WP_132001589.1">
    <property type="nucleotide sequence ID" value="NZ_JABUHM010000001.1"/>
</dbReference>
<dbReference type="EMBL" id="SLVV01000002">
    <property type="protein sequence ID" value="TCN27095.1"/>
    <property type="molecule type" value="Genomic_DNA"/>
</dbReference>
<organism evidence="1 2">
    <name type="scientific">Mesobacillus foraminis</name>
    <dbReference type="NCBI Taxonomy" id="279826"/>
    <lineage>
        <taxon>Bacteria</taxon>
        <taxon>Bacillati</taxon>
        <taxon>Bacillota</taxon>
        <taxon>Bacilli</taxon>
        <taxon>Bacillales</taxon>
        <taxon>Bacillaceae</taxon>
        <taxon>Mesobacillus</taxon>
    </lineage>
</organism>
<dbReference type="Proteomes" id="UP000295689">
    <property type="component" value="Unassembled WGS sequence"/>
</dbReference>
<keyword evidence="2" id="KW-1185">Reference proteome</keyword>
<protein>
    <submittedName>
        <fullName evidence="1">Uncharacterized protein</fullName>
    </submittedName>
</protein>
<name>A0A4R2BK99_9BACI</name>
<comment type="caution">
    <text evidence="1">The sequence shown here is derived from an EMBL/GenBank/DDBJ whole genome shotgun (WGS) entry which is preliminary data.</text>
</comment>
<proteinExistence type="predicted"/>
<accession>A0A4R2BK99</accession>
<evidence type="ECO:0000313" key="2">
    <source>
        <dbReference type="Proteomes" id="UP000295689"/>
    </source>
</evidence>
<reference evidence="1 2" key="1">
    <citation type="journal article" date="2015" name="Stand. Genomic Sci.">
        <title>Genomic Encyclopedia of Bacterial and Archaeal Type Strains, Phase III: the genomes of soil and plant-associated and newly described type strains.</title>
        <authorList>
            <person name="Whitman W.B."/>
            <person name="Woyke T."/>
            <person name="Klenk H.P."/>
            <person name="Zhou Y."/>
            <person name="Lilburn T.G."/>
            <person name="Beck B.J."/>
            <person name="De Vos P."/>
            <person name="Vandamme P."/>
            <person name="Eisen J.A."/>
            <person name="Garrity G."/>
            <person name="Hugenholtz P."/>
            <person name="Kyrpides N.C."/>
        </authorList>
    </citation>
    <scope>NUCLEOTIDE SEQUENCE [LARGE SCALE GENOMIC DNA]</scope>
    <source>
        <strain evidence="1 2">CV53</strain>
    </source>
</reference>
<evidence type="ECO:0000313" key="1">
    <source>
        <dbReference type="EMBL" id="TCN27095.1"/>
    </source>
</evidence>
<dbReference type="AlphaFoldDB" id="A0A4R2BK99"/>
<sequence>MVIDFQNRKFVSSSAFGEKGSVNYSFKQYGHIVQGSFYRGEEHFGQIIGWINTLGVMNFTFSMRDRASMYHAGTGSIEIKNSYLIGKCFWSEGKLNLEDQFLLHEASS</sequence>